<dbReference type="Gene3D" id="2.60.120.260">
    <property type="entry name" value="Galactose-binding domain-like"/>
    <property type="match status" value="2"/>
</dbReference>
<reference evidence="13 14" key="1">
    <citation type="submission" date="2016-10" db="EMBL/GenBank/DDBJ databases">
        <authorList>
            <person name="de Groot N.N."/>
        </authorList>
    </citation>
    <scope>NUCLEOTIDE SEQUENCE [LARGE SCALE GENOMIC DNA]</scope>
    <source>
        <strain evidence="13 14">CGMCC 4.3491</strain>
    </source>
</reference>
<dbReference type="PANTHER" id="PTHR11452:SF33">
    <property type="entry name" value="ALPHA-GALACTOSIDASE 2"/>
    <property type="match status" value="1"/>
</dbReference>
<evidence type="ECO:0000256" key="2">
    <source>
        <dbReference type="ARBA" id="ARBA00022729"/>
    </source>
</evidence>
<dbReference type="STRING" id="381665.SAMN05216554_4564"/>
<dbReference type="InterPro" id="IPR041233">
    <property type="entry name" value="Melibiase_C"/>
</dbReference>
<feature type="signal peptide" evidence="10">
    <location>
        <begin position="1"/>
        <end position="29"/>
    </location>
</feature>
<dbReference type="CDD" id="cd14792">
    <property type="entry name" value="GH27"/>
    <property type="match status" value="1"/>
</dbReference>
<keyword evidence="2 10" id="KW-0732">Signal</keyword>
<evidence type="ECO:0000313" key="14">
    <source>
        <dbReference type="Proteomes" id="UP000198891"/>
    </source>
</evidence>
<dbReference type="Pfam" id="PF16499">
    <property type="entry name" value="Melibiase_2"/>
    <property type="match status" value="1"/>
</dbReference>
<dbReference type="AlphaFoldDB" id="A0A1H3TWV9"/>
<dbReference type="InterPro" id="IPR014756">
    <property type="entry name" value="Ig_E-set"/>
</dbReference>
<dbReference type="SUPFAM" id="SSF51011">
    <property type="entry name" value="Glycosyl hydrolase domain"/>
    <property type="match status" value="1"/>
</dbReference>
<dbReference type="Pfam" id="PF17801">
    <property type="entry name" value="Melibiase_C"/>
    <property type="match status" value="1"/>
</dbReference>
<proteinExistence type="inferred from homology"/>
<dbReference type="Gene3D" id="2.60.40.1180">
    <property type="entry name" value="Golgi alpha-mannosidase II"/>
    <property type="match status" value="1"/>
</dbReference>
<feature type="domain" description="Alpha galactosidase C-terminal" evidence="12">
    <location>
        <begin position="404"/>
        <end position="477"/>
    </location>
</feature>
<evidence type="ECO:0000256" key="5">
    <source>
        <dbReference type="ARBA" id="ARBA00023277"/>
    </source>
</evidence>
<comment type="similarity">
    <text evidence="1 8">Belongs to the glycosyl hydrolase 27 family.</text>
</comment>
<dbReference type="EC" id="3.2.1.22" evidence="8"/>
<keyword evidence="5" id="KW-0119">Carbohydrate metabolism</keyword>
<dbReference type="InterPro" id="IPR002241">
    <property type="entry name" value="Glyco_hydro_27"/>
</dbReference>
<gene>
    <name evidence="13" type="ORF">SAMN05216554_4564</name>
</gene>
<sequence length="837" mass="89369">MHERKKLLRTTIAAVTAGVVALSIGLAGAGTAAATEETPPPDTPAATEAPSPEPGTDARTPTPDPADPAELATKPYLGWSSYSMQVYSGDSKWITADQIIAQSDAMHEKLQPFGYDHINVDSGWNGSVDGNGLPVPSAELYPDGLQTVIDHVHANGQKFGLYFIPGISPDVYEQALPIAGAPECTTHDIVKQPIQQADYWNIGYRLDFANPCSQKYIDSIANLLDTWGVDFVKFDSVTPGSGISDLSLDARDDVSAWSQALHSRGIWFELSWALDINYADYWKEKADGWRVDWDVECYCAHEALTTWENIDRLFPRMADWWRHGGPGGWNDLDSLDVGNGSMDGLTRDERRTATTLWAISAAPMYLGNDLTQLDQFGLDLVTNKEVLAVNQAGTPAQPVSIATKKQVWYALNADGTYTVALFNLGRTDADITANWADLGLAGGASVRDLWAGKNLGSADTGFTADDVPIHGVRLLKVTPAKKANLTVNDDSLRVSYDGDWARNGNTEVAATSQPLTVSVFDSSTGAAPPATPADGRTVAVNDNDPGIVYTGSWGQSGNRGLGDFNDDVHYVEANGSSFQYTFQGTGIDYVTETHESQGDVDVYLDGVFQQTVSTHLDPSQGRGVQVAVWSASDLPNGSHTLQVVKKSGAFMLLDKLDVTLESLLSTSTAVFDQAPGAGADVAVEVLRDPGELAGLSHDGAALVAGTDYDVSGSTITIRSAYLATLPTGDAVIDVAFRGDLHDDVHATSTNGDSVSFAFRGTGVSWSGPTGPDQGTVEVRLDGAVVATVDTHSDARLTAQPLFSSDDLRDGDHTITVVKTSGTLLRHDAFSYTVKKVK</sequence>
<evidence type="ECO:0000259" key="12">
    <source>
        <dbReference type="Pfam" id="PF17801"/>
    </source>
</evidence>
<feature type="region of interest" description="Disordered" evidence="9">
    <location>
        <begin position="32"/>
        <end position="72"/>
    </location>
</feature>
<feature type="compositionally biased region" description="Low complexity" evidence="9">
    <location>
        <begin position="44"/>
        <end position="61"/>
    </location>
</feature>
<keyword evidence="3 8" id="KW-0378">Hydrolase</keyword>
<evidence type="ECO:0000313" key="13">
    <source>
        <dbReference type="EMBL" id="SDZ54714.1"/>
    </source>
</evidence>
<dbReference type="EMBL" id="FNPZ01000008">
    <property type="protein sequence ID" value="SDZ54714.1"/>
    <property type="molecule type" value="Genomic_DNA"/>
</dbReference>
<dbReference type="InterPro" id="IPR017853">
    <property type="entry name" value="GH"/>
</dbReference>
<evidence type="ECO:0000256" key="10">
    <source>
        <dbReference type="SAM" id="SignalP"/>
    </source>
</evidence>
<dbReference type="PRINTS" id="PR00740">
    <property type="entry name" value="GLHYDRLASE27"/>
</dbReference>
<protein>
    <recommendedName>
        <fullName evidence="8">Alpha-galactosidase</fullName>
        <ecNumber evidence="8">3.2.1.22</ecNumber>
    </recommendedName>
    <alternativeName>
        <fullName evidence="8">Melibiase</fullName>
    </alternativeName>
</protein>
<dbReference type="SUPFAM" id="SSF81296">
    <property type="entry name" value="E set domains"/>
    <property type="match status" value="1"/>
</dbReference>
<dbReference type="SUPFAM" id="SSF51445">
    <property type="entry name" value="(Trans)glycosidases"/>
    <property type="match status" value="1"/>
</dbReference>
<evidence type="ECO:0000259" key="11">
    <source>
        <dbReference type="Pfam" id="PF03442"/>
    </source>
</evidence>
<dbReference type="InterPro" id="IPR013780">
    <property type="entry name" value="Glyco_hydro_b"/>
</dbReference>
<name>A0A1H3TWV9_9MICO</name>
<dbReference type="RefSeq" id="WP_092558188.1">
    <property type="nucleotide sequence ID" value="NZ_FNPZ01000008.1"/>
</dbReference>
<evidence type="ECO:0000256" key="7">
    <source>
        <dbReference type="ARBA" id="ARBA00023326"/>
    </source>
</evidence>
<keyword evidence="7" id="KW-0624">Polysaccharide degradation</keyword>
<feature type="chain" id="PRO_5038989465" description="Alpha-galactosidase" evidence="10">
    <location>
        <begin position="30"/>
        <end position="837"/>
    </location>
</feature>
<evidence type="ECO:0000256" key="1">
    <source>
        <dbReference type="ARBA" id="ARBA00009743"/>
    </source>
</evidence>
<dbReference type="PANTHER" id="PTHR11452">
    <property type="entry name" value="ALPHA-GALACTOSIDASE/ALPHA-N-ACETYLGALACTOSAMINIDASE"/>
    <property type="match status" value="1"/>
</dbReference>
<dbReference type="Pfam" id="PF03442">
    <property type="entry name" value="CBM_X2"/>
    <property type="match status" value="1"/>
</dbReference>
<dbReference type="OrthoDB" id="9807519at2"/>
<dbReference type="GO" id="GO:0004557">
    <property type="term" value="F:alpha-galactosidase activity"/>
    <property type="evidence" value="ECO:0007669"/>
    <property type="project" value="UniProtKB-EC"/>
</dbReference>
<feature type="domain" description="Carbohydrate binding X2" evidence="11">
    <location>
        <begin position="665"/>
        <end position="737"/>
    </location>
</feature>
<accession>A0A1H3TWV9</accession>
<evidence type="ECO:0000256" key="8">
    <source>
        <dbReference type="RuleBase" id="RU361168"/>
    </source>
</evidence>
<evidence type="ECO:0000256" key="6">
    <source>
        <dbReference type="ARBA" id="ARBA00023295"/>
    </source>
</evidence>
<keyword evidence="8" id="KW-1015">Disulfide bond</keyword>
<dbReference type="InterPro" id="IPR005102">
    <property type="entry name" value="Carbo-bd_X2"/>
</dbReference>
<organism evidence="13 14">
    <name type="scientific">Herbiconiux ginsengi</name>
    <dbReference type="NCBI Taxonomy" id="381665"/>
    <lineage>
        <taxon>Bacteria</taxon>
        <taxon>Bacillati</taxon>
        <taxon>Actinomycetota</taxon>
        <taxon>Actinomycetes</taxon>
        <taxon>Micrococcales</taxon>
        <taxon>Microbacteriaceae</taxon>
        <taxon>Herbiconiux</taxon>
    </lineage>
</organism>
<dbReference type="Gene3D" id="3.20.20.70">
    <property type="entry name" value="Aldolase class I"/>
    <property type="match status" value="1"/>
</dbReference>
<keyword evidence="6 8" id="KW-0326">Glycosidase</keyword>
<comment type="catalytic activity">
    <reaction evidence="8">
        <text>Hydrolysis of terminal, non-reducing alpha-D-galactose residues in alpha-D-galactosides, including galactose oligosaccharides, galactomannans and galactolipids.</text>
        <dbReference type="EC" id="3.2.1.22"/>
    </reaction>
</comment>
<dbReference type="InterPro" id="IPR013785">
    <property type="entry name" value="Aldolase_TIM"/>
</dbReference>
<dbReference type="Proteomes" id="UP000198891">
    <property type="component" value="Unassembled WGS sequence"/>
</dbReference>
<evidence type="ECO:0000256" key="9">
    <source>
        <dbReference type="SAM" id="MobiDB-lite"/>
    </source>
</evidence>
<evidence type="ECO:0000256" key="3">
    <source>
        <dbReference type="ARBA" id="ARBA00022801"/>
    </source>
</evidence>
<evidence type="ECO:0000256" key="4">
    <source>
        <dbReference type="ARBA" id="ARBA00023001"/>
    </source>
</evidence>
<keyword evidence="14" id="KW-1185">Reference proteome</keyword>
<keyword evidence="4" id="KW-0136">Cellulose degradation</keyword>
<dbReference type="GO" id="GO:0030245">
    <property type="term" value="P:cellulose catabolic process"/>
    <property type="evidence" value="ECO:0007669"/>
    <property type="project" value="UniProtKB-KW"/>
</dbReference>